<dbReference type="EMBL" id="RCHU02000009">
    <property type="protein sequence ID" value="KAL3579865.1"/>
    <property type="molecule type" value="Genomic_DNA"/>
</dbReference>
<name>A0ACC4BNB5_POPAL</name>
<sequence length="139" mass="15265">MASIDDEPRLLAILSISFFLSCIFVSSTGLVAALDDSALLASEGKALLESGWWSDYSNLTSHRCNWTGIVCDRAGSITEISPPPEFLQVGDKFAKMNFSCFSNLARLHLPNHELSGSIPPQISILPQLRYLNLSSNYLE</sequence>
<evidence type="ECO:0000313" key="2">
    <source>
        <dbReference type="Proteomes" id="UP000309997"/>
    </source>
</evidence>
<gene>
    <name evidence="1" type="ORF">D5086_017700</name>
</gene>
<protein>
    <submittedName>
        <fullName evidence="1">Uncharacterized protein</fullName>
    </submittedName>
</protein>
<reference evidence="1 2" key="1">
    <citation type="journal article" date="2024" name="Plant Biotechnol. J.">
        <title>Genome and CRISPR/Cas9 system of a widespread forest tree (Populus alba) in the world.</title>
        <authorList>
            <person name="Liu Y.J."/>
            <person name="Jiang P.F."/>
            <person name="Han X.M."/>
            <person name="Li X.Y."/>
            <person name="Wang H.M."/>
            <person name="Wang Y.J."/>
            <person name="Wang X.X."/>
            <person name="Zeng Q.Y."/>
        </authorList>
    </citation>
    <scope>NUCLEOTIDE SEQUENCE [LARGE SCALE GENOMIC DNA]</scope>
    <source>
        <strain evidence="2">cv. PAL-ZL1</strain>
    </source>
</reference>
<accession>A0ACC4BNB5</accession>
<keyword evidence="2" id="KW-1185">Reference proteome</keyword>
<comment type="caution">
    <text evidence="1">The sequence shown here is derived from an EMBL/GenBank/DDBJ whole genome shotgun (WGS) entry which is preliminary data.</text>
</comment>
<feature type="non-terminal residue" evidence="1">
    <location>
        <position position="139"/>
    </location>
</feature>
<evidence type="ECO:0000313" key="1">
    <source>
        <dbReference type="EMBL" id="KAL3579865.1"/>
    </source>
</evidence>
<organism evidence="1 2">
    <name type="scientific">Populus alba</name>
    <name type="common">White poplar</name>
    <dbReference type="NCBI Taxonomy" id="43335"/>
    <lineage>
        <taxon>Eukaryota</taxon>
        <taxon>Viridiplantae</taxon>
        <taxon>Streptophyta</taxon>
        <taxon>Embryophyta</taxon>
        <taxon>Tracheophyta</taxon>
        <taxon>Spermatophyta</taxon>
        <taxon>Magnoliopsida</taxon>
        <taxon>eudicotyledons</taxon>
        <taxon>Gunneridae</taxon>
        <taxon>Pentapetalae</taxon>
        <taxon>rosids</taxon>
        <taxon>fabids</taxon>
        <taxon>Malpighiales</taxon>
        <taxon>Salicaceae</taxon>
        <taxon>Saliceae</taxon>
        <taxon>Populus</taxon>
    </lineage>
</organism>
<proteinExistence type="predicted"/>
<dbReference type="Proteomes" id="UP000309997">
    <property type="component" value="Unassembled WGS sequence"/>
</dbReference>